<dbReference type="GeneTree" id="ENSGT00940000163335"/>
<keyword evidence="2 5" id="KW-0863">Zinc-finger</keyword>
<dbReference type="InterPro" id="IPR052224">
    <property type="entry name" value="THAP_domain_protein"/>
</dbReference>
<reference evidence="7" key="1">
    <citation type="submission" date="2025-08" db="UniProtKB">
        <authorList>
            <consortium name="Ensembl"/>
        </authorList>
    </citation>
    <scope>IDENTIFICATION</scope>
</reference>
<dbReference type="InterPro" id="IPR006612">
    <property type="entry name" value="THAP_Znf"/>
</dbReference>
<dbReference type="SMART" id="SM00980">
    <property type="entry name" value="THAP"/>
    <property type="match status" value="1"/>
</dbReference>
<evidence type="ECO:0000259" key="6">
    <source>
        <dbReference type="PROSITE" id="PS50950"/>
    </source>
</evidence>
<evidence type="ECO:0000256" key="2">
    <source>
        <dbReference type="ARBA" id="ARBA00022771"/>
    </source>
</evidence>
<sequence>MPKYCRAPNCSNSAGQQRPDSKRLSFYKFPLHDPERLKQWLSKMNQEKWIPTKYQHLCSEHFSPSCFEHRWGVRYLKPDAVPTIFQKKENPTATRSFRVLLLLPSDPPPTPVESSYLVPSPTALVLIQVRPDGCGPEKGWCQDLPHPFPCGHAPY</sequence>
<protein>
    <submittedName>
        <fullName evidence="7">THAP domain containing 8</fullName>
    </submittedName>
</protein>
<dbReference type="OMA" id="PCGHAPY"/>
<keyword evidence="4 5" id="KW-0238">DNA-binding</keyword>
<dbReference type="Proteomes" id="UP000694392">
    <property type="component" value="Unplaced"/>
</dbReference>
<feature type="domain" description="THAP-type" evidence="6">
    <location>
        <begin position="1"/>
        <end position="85"/>
    </location>
</feature>
<dbReference type="PANTHER" id="PTHR46927:SF2">
    <property type="entry name" value="THAP DOMAIN-CONTAINING PROTEIN 8"/>
    <property type="match status" value="1"/>
</dbReference>
<dbReference type="PROSITE" id="PS50950">
    <property type="entry name" value="ZF_THAP"/>
    <property type="match status" value="1"/>
</dbReference>
<dbReference type="SMART" id="SM00692">
    <property type="entry name" value="DM3"/>
    <property type="match status" value="1"/>
</dbReference>
<evidence type="ECO:0000313" key="8">
    <source>
        <dbReference type="Proteomes" id="UP000694392"/>
    </source>
</evidence>
<dbReference type="GO" id="GO:0008270">
    <property type="term" value="F:zinc ion binding"/>
    <property type="evidence" value="ECO:0007669"/>
    <property type="project" value="UniProtKB-KW"/>
</dbReference>
<evidence type="ECO:0000256" key="4">
    <source>
        <dbReference type="ARBA" id="ARBA00023125"/>
    </source>
</evidence>
<dbReference type="SUPFAM" id="SSF57716">
    <property type="entry name" value="Glucocorticoid receptor-like (DNA-binding domain)"/>
    <property type="match status" value="1"/>
</dbReference>
<evidence type="ECO:0000256" key="3">
    <source>
        <dbReference type="ARBA" id="ARBA00022833"/>
    </source>
</evidence>
<keyword evidence="3" id="KW-0862">Zinc</keyword>
<dbReference type="AlphaFoldDB" id="A0A8D0H8I4"/>
<dbReference type="Ensembl" id="ENSSPUT00000016693.1">
    <property type="protein sequence ID" value="ENSSPUP00000015657.1"/>
    <property type="gene ID" value="ENSSPUG00000012093.1"/>
</dbReference>
<proteinExistence type="predicted"/>
<keyword evidence="1" id="KW-0479">Metal-binding</keyword>
<name>A0A8D0H8I4_SPHPU</name>
<evidence type="ECO:0000256" key="1">
    <source>
        <dbReference type="ARBA" id="ARBA00022723"/>
    </source>
</evidence>
<keyword evidence="8" id="KW-1185">Reference proteome</keyword>
<organism evidence="7 8">
    <name type="scientific">Sphenodon punctatus</name>
    <name type="common">Tuatara</name>
    <name type="synonym">Hatteria punctata</name>
    <dbReference type="NCBI Taxonomy" id="8508"/>
    <lineage>
        <taxon>Eukaryota</taxon>
        <taxon>Metazoa</taxon>
        <taxon>Chordata</taxon>
        <taxon>Craniata</taxon>
        <taxon>Vertebrata</taxon>
        <taxon>Euteleostomi</taxon>
        <taxon>Lepidosauria</taxon>
        <taxon>Sphenodontia</taxon>
        <taxon>Sphenodontidae</taxon>
        <taxon>Sphenodon</taxon>
    </lineage>
</organism>
<dbReference type="PANTHER" id="PTHR46927">
    <property type="entry name" value="AGAP005574-PA"/>
    <property type="match status" value="1"/>
</dbReference>
<reference evidence="7" key="2">
    <citation type="submission" date="2025-09" db="UniProtKB">
        <authorList>
            <consortium name="Ensembl"/>
        </authorList>
    </citation>
    <scope>IDENTIFICATION</scope>
</reference>
<evidence type="ECO:0000313" key="7">
    <source>
        <dbReference type="Ensembl" id="ENSSPUP00000015657.1"/>
    </source>
</evidence>
<accession>A0A8D0H8I4</accession>
<dbReference type="Pfam" id="PF05485">
    <property type="entry name" value="THAP"/>
    <property type="match status" value="1"/>
</dbReference>
<evidence type="ECO:0000256" key="5">
    <source>
        <dbReference type="PROSITE-ProRule" id="PRU00309"/>
    </source>
</evidence>
<dbReference type="GO" id="GO:0003677">
    <property type="term" value="F:DNA binding"/>
    <property type="evidence" value="ECO:0007669"/>
    <property type="project" value="UniProtKB-UniRule"/>
</dbReference>